<dbReference type="Proteomes" id="UP000298488">
    <property type="component" value="Unassembled WGS sequence"/>
</dbReference>
<dbReference type="SUPFAM" id="SSF81336">
    <property type="entry name" value="F1F0 ATP synthase subunit A"/>
    <property type="match status" value="1"/>
</dbReference>
<feature type="transmembrane region" description="Helical" evidence="11">
    <location>
        <begin position="47"/>
        <end position="65"/>
    </location>
</feature>
<evidence type="ECO:0000256" key="6">
    <source>
        <dbReference type="ARBA" id="ARBA00022781"/>
    </source>
</evidence>
<evidence type="ECO:0000256" key="3">
    <source>
        <dbReference type="ARBA" id="ARBA00022448"/>
    </source>
</evidence>
<evidence type="ECO:0000256" key="9">
    <source>
        <dbReference type="ARBA" id="ARBA00023136"/>
    </source>
</evidence>
<keyword evidence="6 11" id="KW-0375">Hydrogen ion transport</keyword>
<organism evidence="13 14">
    <name type="scientific">Terrimesophilobacter mesophilus</name>
    <dbReference type="NCBI Taxonomy" id="433647"/>
    <lineage>
        <taxon>Bacteria</taxon>
        <taxon>Bacillati</taxon>
        <taxon>Actinomycetota</taxon>
        <taxon>Actinomycetes</taxon>
        <taxon>Micrococcales</taxon>
        <taxon>Microbacteriaceae</taxon>
        <taxon>Terrimesophilobacter</taxon>
    </lineage>
</organism>
<keyword evidence="14" id="KW-1185">Reference proteome</keyword>
<sequence length="276" mass="29716">MLASVLTTSLLVAADESGGGDFVGPSINEFFPAPILFIGTPFELNRIMLIRLLAVAALLLILWLGTRRLKLVPGRGQVAMEFAIDFARKGIAIDTLGEKEGKRFAPLIMTIFFLTLALNVTGTIPGLQIASTGLIGQAIILSIIAYVTFVYAGIRKFGVGRFFKNALWLPGVPVAIKPIIAVLEVLSTFIVRPITLTLRLTMNMVAGHMLLVLCFLATGFFFNMLISGSAWGLIGAGTLLMGIAFVVLEIFVAALQAYIFAILTAIYIQLALADEH</sequence>
<keyword evidence="4 11" id="KW-0138">CF(0)</keyword>
<dbReference type="EMBL" id="SOFI01000003">
    <property type="protein sequence ID" value="TFB80633.1"/>
    <property type="molecule type" value="Genomic_DNA"/>
</dbReference>
<keyword evidence="5 11" id="KW-0812">Transmembrane</keyword>
<evidence type="ECO:0000256" key="8">
    <source>
        <dbReference type="ARBA" id="ARBA00023065"/>
    </source>
</evidence>
<dbReference type="AlphaFoldDB" id="A0A4R8VCR1"/>
<dbReference type="PANTHER" id="PTHR11410:SF0">
    <property type="entry name" value="ATP SYNTHASE SUBUNIT A"/>
    <property type="match status" value="1"/>
</dbReference>
<dbReference type="PANTHER" id="PTHR11410">
    <property type="entry name" value="ATP SYNTHASE SUBUNIT A"/>
    <property type="match status" value="1"/>
</dbReference>
<evidence type="ECO:0000313" key="14">
    <source>
        <dbReference type="Proteomes" id="UP000298488"/>
    </source>
</evidence>
<evidence type="ECO:0000256" key="10">
    <source>
        <dbReference type="ARBA" id="ARBA00023310"/>
    </source>
</evidence>
<dbReference type="HAMAP" id="MF_01393">
    <property type="entry name" value="ATP_synth_a_bact"/>
    <property type="match status" value="1"/>
</dbReference>
<feature type="transmembrane region" description="Helical" evidence="11">
    <location>
        <begin position="166"/>
        <end position="190"/>
    </location>
</feature>
<keyword evidence="3 11" id="KW-0813">Transport</keyword>
<reference evidence="13 14" key="1">
    <citation type="submission" date="2019-03" db="EMBL/GenBank/DDBJ databases">
        <title>Genomics of glacier-inhabiting Cryobacterium strains.</title>
        <authorList>
            <person name="Liu Q."/>
            <person name="Xin Y.-H."/>
        </authorList>
    </citation>
    <scope>NUCLEOTIDE SEQUENCE [LARGE SCALE GENOMIC DNA]</scope>
    <source>
        <strain evidence="13 14">CGMCC 1.10440</strain>
    </source>
</reference>
<keyword evidence="7 11" id="KW-1133">Transmembrane helix</keyword>
<evidence type="ECO:0000313" key="13">
    <source>
        <dbReference type="EMBL" id="TFB80633.1"/>
    </source>
</evidence>
<dbReference type="GO" id="GO:0046933">
    <property type="term" value="F:proton-transporting ATP synthase activity, rotational mechanism"/>
    <property type="evidence" value="ECO:0007669"/>
    <property type="project" value="UniProtKB-UniRule"/>
</dbReference>
<evidence type="ECO:0000256" key="12">
    <source>
        <dbReference type="RuleBase" id="RU000483"/>
    </source>
</evidence>
<dbReference type="Pfam" id="PF00119">
    <property type="entry name" value="ATP-synt_A"/>
    <property type="match status" value="1"/>
</dbReference>
<feature type="transmembrane region" description="Helical" evidence="11">
    <location>
        <begin position="104"/>
        <end position="122"/>
    </location>
</feature>
<dbReference type="InterPro" id="IPR045083">
    <property type="entry name" value="ATP_synth_F0_asu_bact/mt"/>
</dbReference>
<accession>A0A4R8VCR1</accession>
<evidence type="ECO:0000256" key="7">
    <source>
        <dbReference type="ARBA" id="ARBA00022989"/>
    </source>
</evidence>
<comment type="caution">
    <text evidence="13">The sequence shown here is derived from an EMBL/GenBank/DDBJ whole genome shotgun (WGS) entry which is preliminary data.</text>
</comment>
<feature type="transmembrane region" description="Helical" evidence="11">
    <location>
        <begin position="229"/>
        <end position="248"/>
    </location>
</feature>
<comment type="similarity">
    <text evidence="2 11 12">Belongs to the ATPase A chain family.</text>
</comment>
<feature type="transmembrane region" description="Helical" evidence="11">
    <location>
        <begin position="254"/>
        <end position="273"/>
    </location>
</feature>
<dbReference type="PRINTS" id="PR00123">
    <property type="entry name" value="ATPASEA"/>
</dbReference>
<name>A0A4R8VCR1_9MICO</name>
<gene>
    <name evidence="11" type="primary">atpB</name>
    <name evidence="13" type="ORF">E3N84_11695</name>
</gene>
<comment type="subcellular location">
    <subcellularLocation>
        <location evidence="11 12">Cell membrane</location>
        <topology evidence="11 12">Multi-pass membrane protein</topology>
    </subcellularLocation>
    <subcellularLocation>
        <location evidence="1">Membrane</location>
        <topology evidence="1">Multi-pass membrane protein</topology>
    </subcellularLocation>
</comment>
<keyword evidence="10 11" id="KW-0066">ATP synthesis</keyword>
<evidence type="ECO:0000256" key="5">
    <source>
        <dbReference type="ARBA" id="ARBA00022692"/>
    </source>
</evidence>
<dbReference type="CDD" id="cd00310">
    <property type="entry name" value="ATP-synt_Fo_a_6"/>
    <property type="match status" value="1"/>
</dbReference>
<evidence type="ECO:0000256" key="1">
    <source>
        <dbReference type="ARBA" id="ARBA00004141"/>
    </source>
</evidence>
<dbReference type="GO" id="GO:0005886">
    <property type="term" value="C:plasma membrane"/>
    <property type="evidence" value="ECO:0007669"/>
    <property type="project" value="UniProtKB-SubCell"/>
</dbReference>
<evidence type="ECO:0000256" key="11">
    <source>
        <dbReference type="HAMAP-Rule" id="MF_01393"/>
    </source>
</evidence>
<evidence type="ECO:0000256" key="4">
    <source>
        <dbReference type="ARBA" id="ARBA00022547"/>
    </source>
</evidence>
<dbReference type="GO" id="GO:0045259">
    <property type="term" value="C:proton-transporting ATP synthase complex"/>
    <property type="evidence" value="ECO:0007669"/>
    <property type="project" value="UniProtKB-KW"/>
</dbReference>
<keyword evidence="9 11" id="KW-0472">Membrane</keyword>
<dbReference type="NCBIfam" id="TIGR01131">
    <property type="entry name" value="ATP_synt_6_or_A"/>
    <property type="match status" value="1"/>
</dbReference>
<feature type="transmembrane region" description="Helical" evidence="11">
    <location>
        <begin position="202"/>
        <end position="222"/>
    </location>
</feature>
<keyword evidence="11" id="KW-1003">Cell membrane</keyword>
<feature type="transmembrane region" description="Helical" evidence="11">
    <location>
        <begin position="134"/>
        <end position="154"/>
    </location>
</feature>
<dbReference type="InterPro" id="IPR035908">
    <property type="entry name" value="F0_ATP_A_sf"/>
</dbReference>
<keyword evidence="8 11" id="KW-0406">Ion transport</keyword>
<comment type="function">
    <text evidence="11 12">Key component of the proton channel; it plays a direct role in the translocation of protons across the membrane.</text>
</comment>
<dbReference type="OrthoDB" id="9809130at2"/>
<proteinExistence type="inferred from homology"/>
<evidence type="ECO:0000256" key="2">
    <source>
        <dbReference type="ARBA" id="ARBA00006810"/>
    </source>
</evidence>
<dbReference type="Gene3D" id="1.20.120.220">
    <property type="entry name" value="ATP synthase, F0 complex, subunit A"/>
    <property type="match status" value="1"/>
</dbReference>
<protein>
    <recommendedName>
        <fullName evidence="11 12">ATP synthase subunit a</fullName>
    </recommendedName>
    <alternativeName>
        <fullName evidence="11">ATP synthase F0 sector subunit a</fullName>
    </alternativeName>
    <alternativeName>
        <fullName evidence="11">F-ATPase subunit 6</fullName>
    </alternativeName>
</protein>
<dbReference type="InterPro" id="IPR000568">
    <property type="entry name" value="ATP_synth_F0_asu"/>
</dbReference>